<organism evidence="2 3">
    <name type="scientific">Dysgonomonas macrotermitis</name>
    <dbReference type="NCBI Taxonomy" id="1346286"/>
    <lineage>
        <taxon>Bacteria</taxon>
        <taxon>Pseudomonadati</taxon>
        <taxon>Bacteroidota</taxon>
        <taxon>Bacteroidia</taxon>
        <taxon>Bacteroidales</taxon>
        <taxon>Dysgonomonadaceae</taxon>
        <taxon>Dysgonomonas</taxon>
    </lineage>
</organism>
<protein>
    <submittedName>
        <fullName evidence="2">Chloramphenicol O-acetyltransferase</fullName>
    </submittedName>
</protein>
<evidence type="ECO:0000313" key="2">
    <source>
        <dbReference type="EMBL" id="SHE33907.1"/>
    </source>
</evidence>
<evidence type="ECO:0000313" key="3">
    <source>
        <dbReference type="Proteomes" id="UP000184480"/>
    </source>
</evidence>
<dbReference type="SMART" id="SM01059">
    <property type="entry name" value="CAT"/>
    <property type="match status" value="1"/>
</dbReference>
<dbReference type="CDD" id="cd04301">
    <property type="entry name" value="NAT_SF"/>
    <property type="match status" value="1"/>
</dbReference>
<dbReference type="InterPro" id="IPR000182">
    <property type="entry name" value="GNAT_dom"/>
</dbReference>
<dbReference type="Pfam" id="PF00302">
    <property type="entry name" value="CAT"/>
    <property type="match status" value="1"/>
</dbReference>
<dbReference type="InterPro" id="IPR001707">
    <property type="entry name" value="Cmp_AcTrfase"/>
</dbReference>
<keyword evidence="2" id="KW-0808">Transferase</keyword>
<dbReference type="PANTHER" id="PTHR38474:SF1">
    <property type="entry name" value="SLR0299 PROTEIN"/>
    <property type="match status" value="1"/>
</dbReference>
<dbReference type="Gene3D" id="3.30.559.10">
    <property type="entry name" value="Chloramphenicol acetyltransferase-like domain"/>
    <property type="match status" value="1"/>
</dbReference>
<name>A0A1M4SPN5_9BACT</name>
<keyword evidence="3" id="KW-1185">Reference proteome</keyword>
<evidence type="ECO:0000259" key="1">
    <source>
        <dbReference type="PROSITE" id="PS51186"/>
    </source>
</evidence>
<dbReference type="PANTHER" id="PTHR38474">
    <property type="entry name" value="SLR0299 PROTEIN"/>
    <property type="match status" value="1"/>
</dbReference>
<proteinExistence type="predicted"/>
<dbReference type="RefSeq" id="WP_070808520.1">
    <property type="nucleotide sequence ID" value="NZ_BBXL01000001.1"/>
</dbReference>
<dbReference type="AlphaFoldDB" id="A0A1M4SPN5"/>
<dbReference type="Proteomes" id="UP000184480">
    <property type="component" value="Unassembled WGS sequence"/>
</dbReference>
<dbReference type="PROSITE" id="PS51186">
    <property type="entry name" value="GNAT"/>
    <property type="match status" value="1"/>
</dbReference>
<dbReference type="InterPro" id="IPR016181">
    <property type="entry name" value="Acyl_CoA_acyltransferase"/>
</dbReference>
<sequence>MKYIDIENWKRKEHFKFFYKMDYPQYNICTDLDITNFLSFTQKEKLSFYYSMIYAVTHIANESENFRYRIRDGKVVLHDVIHPSFTEMNDDVSDDLFKMVTVDLIEPIADFVEEAQKESQDQKIYFDPKKLIGRDDLIYITCIPWISFTHLSHTISLKKDDAVPRISWGKYYNEGDKILLPFSVQVHHALADGIHVGQYIERLQSYLDNIGMSQSVNDRGNMVVRPIEERDNKTIAALIRKVFDEFNAPKKDTVYDDPQTDMLFQAFTDSRAEYWVVESDNKILGGCGFYPTKGLPELCAEIVKFYLSDESRGKGTGSYLLNMIQDRAAKAGYTHLYIESFDEFKHAVALYEKNGFRHLNNRLGDSGHYATTIHMLKEL</sequence>
<gene>
    <name evidence="2" type="ORF">SAMN05444362_101113</name>
</gene>
<dbReference type="GO" id="GO:0008811">
    <property type="term" value="F:chloramphenicol O-acetyltransferase activity"/>
    <property type="evidence" value="ECO:0007669"/>
    <property type="project" value="InterPro"/>
</dbReference>
<dbReference type="Gene3D" id="3.40.630.30">
    <property type="match status" value="1"/>
</dbReference>
<dbReference type="InterPro" id="IPR023213">
    <property type="entry name" value="CAT-like_dom_sf"/>
</dbReference>
<dbReference type="EMBL" id="FQUC01000001">
    <property type="protein sequence ID" value="SHE33907.1"/>
    <property type="molecule type" value="Genomic_DNA"/>
</dbReference>
<reference evidence="3" key="1">
    <citation type="submission" date="2016-11" db="EMBL/GenBank/DDBJ databases">
        <authorList>
            <person name="Varghese N."/>
            <person name="Submissions S."/>
        </authorList>
    </citation>
    <scope>NUCLEOTIDE SEQUENCE [LARGE SCALE GENOMIC DNA]</scope>
    <source>
        <strain evidence="3">DSM 27370</strain>
    </source>
</reference>
<accession>A0A1M4SPN5</accession>
<dbReference type="SUPFAM" id="SSF52777">
    <property type="entry name" value="CoA-dependent acyltransferases"/>
    <property type="match status" value="1"/>
</dbReference>
<dbReference type="SUPFAM" id="SSF55729">
    <property type="entry name" value="Acyl-CoA N-acyltransferases (Nat)"/>
    <property type="match status" value="1"/>
</dbReference>
<feature type="domain" description="N-acetyltransferase" evidence="1">
    <location>
        <begin position="222"/>
        <end position="379"/>
    </location>
</feature>
<dbReference type="STRING" id="1346286.SAMN05444362_101113"/>
<dbReference type="Pfam" id="PF00583">
    <property type="entry name" value="Acetyltransf_1"/>
    <property type="match status" value="1"/>
</dbReference>